<dbReference type="Gene3D" id="1.20.5.430">
    <property type="match status" value="1"/>
</dbReference>
<dbReference type="PANTHER" id="PTHR45876:SF8">
    <property type="entry name" value="FI04035P"/>
    <property type="match status" value="1"/>
</dbReference>
<dbReference type="Pfam" id="PF06825">
    <property type="entry name" value="HSBP1"/>
    <property type="match status" value="1"/>
</dbReference>
<dbReference type="Gene3D" id="1.10.555.10">
    <property type="entry name" value="Rho GTPase activation protein"/>
    <property type="match status" value="1"/>
</dbReference>
<dbReference type="InterPro" id="IPR001202">
    <property type="entry name" value="WW_dom"/>
</dbReference>
<dbReference type="Gene3D" id="1.25.40.530">
    <property type="entry name" value="MyTH4 domain"/>
    <property type="match status" value="1"/>
</dbReference>
<feature type="domain" description="MyTH4" evidence="5">
    <location>
        <begin position="295"/>
        <end position="447"/>
    </location>
</feature>
<dbReference type="InterPro" id="IPR000857">
    <property type="entry name" value="MyTH4_dom"/>
</dbReference>
<evidence type="ECO:0000259" key="3">
    <source>
        <dbReference type="PROSITE" id="PS50020"/>
    </source>
</evidence>
<dbReference type="EMBL" id="JADGIZ020000018">
    <property type="protein sequence ID" value="KAL2916168.1"/>
    <property type="molecule type" value="Genomic_DNA"/>
</dbReference>
<dbReference type="InterPro" id="IPR036020">
    <property type="entry name" value="WW_dom_sf"/>
</dbReference>
<dbReference type="SMART" id="SM00139">
    <property type="entry name" value="MyTH4"/>
    <property type="match status" value="1"/>
</dbReference>
<dbReference type="Gene3D" id="2.20.70.10">
    <property type="match status" value="1"/>
</dbReference>
<feature type="compositionally biased region" description="Polar residues" evidence="2">
    <location>
        <begin position="175"/>
        <end position="193"/>
    </location>
</feature>
<dbReference type="InterPro" id="IPR009643">
    <property type="entry name" value="HS1-bd"/>
</dbReference>
<dbReference type="InterPro" id="IPR038185">
    <property type="entry name" value="MyTH4_dom_sf"/>
</dbReference>
<feature type="domain" description="Rho-GAP" evidence="4">
    <location>
        <begin position="458"/>
        <end position="646"/>
    </location>
</feature>
<evidence type="ECO:0000259" key="4">
    <source>
        <dbReference type="PROSITE" id="PS50238"/>
    </source>
</evidence>
<dbReference type="Proteomes" id="UP001527925">
    <property type="component" value="Unassembled WGS sequence"/>
</dbReference>
<comment type="similarity">
    <text evidence="1">Belongs to the HSBP1 family.</text>
</comment>
<dbReference type="PROSITE" id="PS50238">
    <property type="entry name" value="RHOGAP"/>
    <property type="match status" value="1"/>
</dbReference>
<feature type="compositionally biased region" description="Polar residues" evidence="2">
    <location>
        <begin position="648"/>
        <end position="657"/>
    </location>
</feature>
<feature type="region of interest" description="Disordered" evidence="2">
    <location>
        <begin position="712"/>
        <end position="746"/>
    </location>
</feature>
<comment type="caution">
    <text evidence="6">The sequence shown here is derived from an EMBL/GenBank/DDBJ whole genome shotgun (WGS) entry which is preliminary data.</text>
</comment>
<dbReference type="SUPFAM" id="SSF51045">
    <property type="entry name" value="WW domain"/>
    <property type="match status" value="1"/>
</dbReference>
<organism evidence="6 7">
    <name type="scientific">Polyrhizophydium stewartii</name>
    <dbReference type="NCBI Taxonomy" id="2732419"/>
    <lineage>
        <taxon>Eukaryota</taxon>
        <taxon>Fungi</taxon>
        <taxon>Fungi incertae sedis</taxon>
        <taxon>Chytridiomycota</taxon>
        <taxon>Chytridiomycota incertae sedis</taxon>
        <taxon>Chytridiomycetes</taxon>
        <taxon>Rhizophydiales</taxon>
        <taxon>Rhizophydiales incertae sedis</taxon>
        <taxon>Polyrhizophydium</taxon>
    </lineage>
</organism>
<protein>
    <submittedName>
        <fullName evidence="6">Uncharacterized protein</fullName>
    </submittedName>
</protein>
<dbReference type="PROSITE" id="PS51016">
    <property type="entry name" value="MYTH4"/>
    <property type="match status" value="1"/>
</dbReference>
<dbReference type="SUPFAM" id="SSF48350">
    <property type="entry name" value="GTPase activation domain, GAP"/>
    <property type="match status" value="1"/>
</dbReference>
<feature type="compositionally biased region" description="Low complexity" evidence="2">
    <location>
        <begin position="665"/>
        <end position="676"/>
    </location>
</feature>
<feature type="region of interest" description="Disordered" evidence="2">
    <location>
        <begin position="106"/>
        <end position="197"/>
    </location>
</feature>
<evidence type="ECO:0000313" key="6">
    <source>
        <dbReference type="EMBL" id="KAL2916168.1"/>
    </source>
</evidence>
<evidence type="ECO:0000256" key="2">
    <source>
        <dbReference type="SAM" id="MobiDB-lite"/>
    </source>
</evidence>
<dbReference type="Pfam" id="PF00784">
    <property type="entry name" value="MyTH4"/>
    <property type="match status" value="1"/>
</dbReference>
<dbReference type="SMART" id="SM00456">
    <property type="entry name" value="WW"/>
    <property type="match status" value="2"/>
</dbReference>
<feature type="region of interest" description="Disordered" evidence="2">
    <location>
        <begin position="648"/>
        <end position="676"/>
    </location>
</feature>
<feature type="domain" description="WW" evidence="3">
    <location>
        <begin position="41"/>
        <end position="75"/>
    </location>
</feature>
<dbReference type="CDD" id="cd00201">
    <property type="entry name" value="WW"/>
    <property type="match status" value="1"/>
</dbReference>
<proteinExistence type="inferred from homology"/>
<dbReference type="SMART" id="SM00324">
    <property type="entry name" value="RhoGAP"/>
    <property type="match status" value="1"/>
</dbReference>
<sequence>MSRPSFYEITDPQTGKTFFANLQTGECSWELPADARLQPRDPSGTEWWELFDESHKLPYYFNTRTKQTEWVRPTTGTVIPVVAIQNSAIGKRLSVSFATASMAQIQQQLQQQQRSSTSSMNHARMATPPKEGPGSPFSDAVAGTPPKDMSSSLRDMHVGTPPKDSPARSVFGQPAQGSFESMASGQQPLQSGEASPGLVRSVPNLAAAQSARTNGISGPVSNPEAAQAMHPLSKANMQSTQSMSLPALQSLRTLPPNLLQDISQFKIDGFAKKYFSEHRRGIFRRKVPVEKMLLYQKDALRMPLMQLRPSLQKDAIKCFKILQKIMNPKYDFMGVFPDIQELLEKGVRVGGLRDEIFVQICKQLTKNPSHESVYRGWQLLDIVASTFPPSKNFENYLKNFIQEHFDQDGPGSKLDLIIRHAASSLARTSKTGPRGRTMTFAEINQVLEAPFKSSVFGDTLDGIMDRQSKAIPNMDLPRILLFLSDAILNLNGCKTEGIFRVPGDAEAVSDLRCRIDKDEYDYTGINDPNVPSSLLKLWLRELADPLIPAEYYGQCVQVGQEDGRASLHELYQSATQIVESLPDVNRKIVAEPQNQPVTKMTVANIAMVFAPNFLRCPSDNPATIFENTKFEQAFLRILIVGGKPMQGAGSTHASAVSGSPAKQVASDAADPGAQPPADIAAFVEDVLRQLQTKFEDMSKQIITRMDDMSSRLDDLEKSLGDMVQEKPDGPSTRSGAGSQSSGPSQS</sequence>
<keyword evidence="7" id="KW-1185">Reference proteome</keyword>
<dbReference type="InterPro" id="IPR000198">
    <property type="entry name" value="RhoGAP_dom"/>
</dbReference>
<name>A0ABR4N9F8_9FUNG</name>
<dbReference type="PROSITE" id="PS50020">
    <property type="entry name" value="WW_DOMAIN_2"/>
    <property type="match status" value="1"/>
</dbReference>
<feature type="compositionally biased region" description="Low complexity" evidence="2">
    <location>
        <begin position="734"/>
        <end position="746"/>
    </location>
</feature>
<evidence type="ECO:0000256" key="1">
    <source>
        <dbReference type="ARBA" id="ARBA00006349"/>
    </source>
</evidence>
<dbReference type="PANTHER" id="PTHR45876">
    <property type="entry name" value="FI04035P"/>
    <property type="match status" value="1"/>
</dbReference>
<feature type="compositionally biased region" description="Basic and acidic residues" evidence="2">
    <location>
        <begin position="712"/>
        <end position="728"/>
    </location>
</feature>
<evidence type="ECO:0000313" key="7">
    <source>
        <dbReference type="Proteomes" id="UP001527925"/>
    </source>
</evidence>
<dbReference type="Pfam" id="PF00620">
    <property type="entry name" value="RhoGAP"/>
    <property type="match status" value="1"/>
</dbReference>
<evidence type="ECO:0000259" key="5">
    <source>
        <dbReference type="PROSITE" id="PS51016"/>
    </source>
</evidence>
<accession>A0ABR4N9F8</accession>
<gene>
    <name evidence="6" type="ORF">HK105_204259</name>
</gene>
<dbReference type="InterPro" id="IPR008936">
    <property type="entry name" value="Rho_GTPase_activation_prot"/>
</dbReference>
<reference evidence="6 7" key="1">
    <citation type="submission" date="2023-09" db="EMBL/GenBank/DDBJ databases">
        <title>Pangenome analysis of Batrachochytrium dendrobatidis and related Chytrids.</title>
        <authorList>
            <person name="Yacoub M.N."/>
            <person name="Stajich J.E."/>
            <person name="James T.Y."/>
        </authorList>
    </citation>
    <scope>NUCLEOTIDE SEQUENCE [LARGE SCALE GENOMIC DNA]</scope>
    <source>
        <strain evidence="6 7">JEL0888</strain>
    </source>
</reference>